<comment type="caution">
    <text evidence="1">The sequence shown here is derived from an EMBL/GenBank/DDBJ whole genome shotgun (WGS) entry which is preliminary data.</text>
</comment>
<evidence type="ECO:0000313" key="2">
    <source>
        <dbReference type="Proteomes" id="UP000222054"/>
    </source>
</evidence>
<dbReference type="EMBL" id="NUHO01000049">
    <property type="protein sequence ID" value="PGM93266.1"/>
    <property type="molecule type" value="Genomic_DNA"/>
</dbReference>
<dbReference type="RefSeq" id="WP_098361216.1">
    <property type="nucleotide sequence ID" value="NZ_NUHO01000049.1"/>
</dbReference>
<dbReference type="AlphaFoldDB" id="A0A2B9E0J8"/>
<gene>
    <name evidence="1" type="ORF">CN958_12765</name>
</gene>
<reference evidence="1 2" key="1">
    <citation type="submission" date="2017-09" db="EMBL/GenBank/DDBJ databases">
        <title>Large-scale bioinformatics analysis of Bacillus genomes uncovers conserved roles of natural products in bacterial physiology.</title>
        <authorList>
            <consortium name="Agbiome Team Llc"/>
            <person name="Bleich R.M."/>
            <person name="Grubbs K.J."/>
            <person name="Santa Maria K.C."/>
            <person name="Allen S.E."/>
            <person name="Farag S."/>
            <person name="Shank E.A."/>
            <person name="Bowers A."/>
        </authorList>
    </citation>
    <scope>NUCLEOTIDE SEQUENCE [LARGE SCALE GENOMIC DNA]</scope>
    <source>
        <strain evidence="1 2">AFS053130</strain>
    </source>
</reference>
<name>A0A2B9E0J8_BACCE</name>
<proteinExistence type="predicted"/>
<protein>
    <submittedName>
        <fullName evidence="1">Uncharacterized protein</fullName>
    </submittedName>
</protein>
<evidence type="ECO:0000313" key="1">
    <source>
        <dbReference type="EMBL" id="PGM93266.1"/>
    </source>
</evidence>
<dbReference type="Proteomes" id="UP000222054">
    <property type="component" value="Unassembled WGS sequence"/>
</dbReference>
<organism evidence="1 2">
    <name type="scientific">Bacillus cereus</name>
    <dbReference type="NCBI Taxonomy" id="1396"/>
    <lineage>
        <taxon>Bacteria</taxon>
        <taxon>Bacillati</taxon>
        <taxon>Bacillota</taxon>
        <taxon>Bacilli</taxon>
        <taxon>Bacillales</taxon>
        <taxon>Bacillaceae</taxon>
        <taxon>Bacillus</taxon>
        <taxon>Bacillus cereus group</taxon>
    </lineage>
</organism>
<sequence length="135" mass="15709">MDFEKAMRNFNQQANGLTKEFEMRIRLEAEEKRLEKQMQTKSLEYLEQIAENTQGINEIISLVRKNNEINERTFELFQEVFTVITAETPEQADGILRNVMNKANQANEDWGTIQAIIGYGKMLGKLIFPDSDIFN</sequence>
<accession>A0A2B9E0J8</accession>